<dbReference type="Gene3D" id="3.30.750.24">
    <property type="entry name" value="STAS domain"/>
    <property type="match status" value="1"/>
</dbReference>
<feature type="transmembrane region" description="Helical" evidence="5">
    <location>
        <begin position="12"/>
        <end position="30"/>
    </location>
</feature>
<dbReference type="InterPro" id="IPR011547">
    <property type="entry name" value="SLC26A/SulP_dom"/>
</dbReference>
<evidence type="ECO:0000256" key="5">
    <source>
        <dbReference type="SAM" id="Phobius"/>
    </source>
</evidence>
<dbReference type="SUPFAM" id="SSF52091">
    <property type="entry name" value="SpoIIaa-like"/>
    <property type="match status" value="1"/>
</dbReference>
<keyword evidence="8" id="KW-1185">Reference proteome</keyword>
<feature type="transmembrane region" description="Helical" evidence="5">
    <location>
        <begin position="118"/>
        <end position="139"/>
    </location>
</feature>
<dbReference type="PANTHER" id="PTHR11814">
    <property type="entry name" value="SULFATE TRANSPORTER"/>
    <property type="match status" value="1"/>
</dbReference>
<dbReference type="RefSeq" id="WP_200608043.1">
    <property type="nucleotide sequence ID" value="NZ_JAEHHL010000002.1"/>
</dbReference>
<dbReference type="Pfam" id="PF00916">
    <property type="entry name" value="Sulfate_transp"/>
    <property type="match status" value="1"/>
</dbReference>
<evidence type="ECO:0000256" key="4">
    <source>
        <dbReference type="ARBA" id="ARBA00023136"/>
    </source>
</evidence>
<dbReference type="InterPro" id="IPR002645">
    <property type="entry name" value="STAS_dom"/>
</dbReference>
<feature type="transmembrane region" description="Helical" evidence="5">
    <location>
        <begin position="191"/>
        <end position="211"/>
    </location>
</feature>
<comment type="subcellular location">
    <subcellularLocation>
        <location evidence="1">Membrane</location>
        <topology evidence="1">Multi-pass membrane protein</topology>
    </subcellularLocation>
</comment>
<keyword evidence="4 5" id="KW-0472">Membrane</keyword>
<dbReference type="InterPro" id="IPR001902">
    <property type="entry name" value="SLC26A/SulP_fam"/>
</dbReference>
<evidence type="ECO:0000256" key="3">
    <source>
        <dbReference type="ARBA" id="ARBA00022989"/>
    </source>
</evidence>
<feature type="transmembrane region" description="Helical" evidence="5">
    <location>
        <begin position="36"/>
        <end position="55"/>
    </location>
</feature>
<dbReference type="EMBL" id="JAEHHL010000002">
    <property type="protein sequence ID" value="MBK0398616.1"/>
    <property type="molecule type" value="Genomic_DNA"/>
</dbReference>
<feature type="transmembrane region" description="Helical" evidence="5">
    <location>
        <begin position="333"/>
        <end position="352"/>
    </location>
</feature>
<dbReference type="AlphaFoldDB" id="A0A8J7M5E2"/>
<dbReference type="CDD" id="cd07042">
    <property type="entry name" value="STAS_SulP_like_sulfate_transporter"/>
    <property type="match status" value="1"/>
</dbReference>
<dbReference type="GO" id="GO:0016020">
    <property type="term" value="C:membrane"/>
    <property type="evidence" value="ECO:0007669"/>
    <property type="project" value="UniProtKB-SubCell"/>
</dbReference>
<dbReference type="Pfam" id="PF01740">
    <property type="entry name" value="STAS"/>
    <property type="match status" value="1"/>
</dbReference>
<gene>
    <name evidence="7" type="ORF">H0I76_05410</name>
</gene>
<evidence type="ECO:0000259" key="6">
    <source>
        <dbReference type="PROSITE" id="PS50801"/>
    </source>
</evidence>
<accession>A0A8J7M5E2</accession>
<evidence type="ECO:0000313" key="7">
    <source>
        <dbReference type="EMBL" id="MBK0398616.1"/>
    </source>
</evidence>
<name>A0A8J7M5E2_9RHOB</name>
<organism evidence="7 8">
    <name type="scientific">Thermohalobaculum xanthum</name>
    <dbReference type="NCBI Taxonomy" id="2753746"/>
    <lineage>
        <taxon>Bacteria</taxon>
        <taxon>Pseudomonadati</taxon>
        <taxon>Pseudomonadota</taxon>
        <taxon>Alphaproteobacteria</taxon>
        <taxon>Rhodobacterales</taxon>
        <taxon>Paracoccaceae</taxon>
        <taxon>Thermohalobaculum</taxon>
    </lineage>
</organism>
<feature type="transmembrane region" description="Helical" evidence="5">
    <location>
        <begin position="364"/>
        <end position="392"/>
    </location>
</feature>
<keyword evidence="3 5" id="KW-1133">Transmembrane helix</keyword>
<evidence type="ECO:0000256" key="1">
    <source>
        <dbReference type="ARBA" id="ARBA00004141"/>
    </source>
</evidence>
<comment type="caution">
    <text evidence="7">The sequence shown here is derived from an EMBL/GenBank/DDBJ whole genome shotgun (WGS) entry which is preliminary data.</text>
</comment>
<protein>
    <submittedName>
        <fullName evidence="7">SulP family inorganic anion transporter</fullName>
    </submittedName>
</protein>
<dbReference type="GO" id="GO:0055085">
    <property type="term" value="P:transmembrane transport"/>
    <property type="evidence" value="ECO:0007669"/>
    <property type="project" value="InterPro"/>
</dbReference>
<evidence type="ECO:0000256" key="2">
    <source>
        <dbReference type="ARBA" id="ARBA00022692"/>
    </source>
</evidence>
<evidence type="ECO:0000313" key="8">
    <source>
        <dbReference type="Proteomes" id="UP000655420"/>
    </source>
</evidence>
<proteinExistence type="predicted"/>
<reference evidence="7" key="1">
    <citation type="submission" date="2020-12" db="EMBL/GenBank/DDBJ databases">
        <title>Bacterial taxonomy.</title>
        <authorList>
            <person name="Pan X."/>
        </authorList>
    </citation>
    <scope>NUCLEOTIDE SEQUENCE</scope>
    <source>
        <strain evidence="7">M0105</strain>
    </source>
</reference>
<feature type="transmembrane region" description="Helical" evidence="5">
    <location>
        <begin position="309"/>
        <end position="327"/>
    </location>
</feature>
<dbReference type="Proteomes" id="UP000655420">
    <property type="component" value="Unassembled WGS sequence"/>
</dbReference>
<feature type="transmembrane region" description="Helical" evidence="5">
    <location>
        <begin position="231"/>
        <end position="256"/>
    </location>
</feature>
<sequence length="544" mass="55070">MSPLSAQSLRGDIFGGLTAAVVALPLALAFGVASGAGAVAGLWGAIAVGFFAAVFGGTRAQVSGPTGPMTVVMGAVVAQYSHNLAEAFTIVMLGGLLQIGFGMARLGRFVSYTPYSVVSGFMSGIGVIIILIQTMPFFGLPPAPGGPLGAIAAWPAIPATLNAEALAIGIASLFVMIAWPRNAGRLVPAPLAALAVGLLMGLVALGGAPVIGEVPRGLPHLVMPVIVVEDLPQVLQAALVLALLGSIDSLLTSLVADSITRTRHHSDRELIGQGIGNLAAGLIGGLPGAGATMRTVVNVRAGGTTPVSGALHALVLLALAFGLGPLAERVPHAALAGILLKVGWDIIDWGYLRRLRHAPRDKVAVMLITLGLTVFVDLITAVAVGLIVAGFATARWMEVEEMKGVEAIALPSPGVAPLSTETEAALSGSSGAVQLIRLRGRFSYASARQLTRSLARAVTGTRAVVFDFTEAAHIDTSAAMAIEELVLAAREAGAVCHVAALSGTAQATLSGLGVLDAVGARRVHADRASAVAAALAEMEGRAPA</sequence>
<dbReference type="InterPro" id="IPR036513">
    <property type="entry name" value="STAS_dom_sf"/>
</dbReference>
<feature type="domain" description="STAS" evidence="6">
    <location>
        <begin position="433"/>
        <end position="534"/>
    </location>
</feature>
<keyword evidence="2 5" id="KW-0812">Transmembrane</keyword>
<feature type="transmembrane region" description="Helical" evidence="5">
    <location>
        <begin position="87"/>
        <end position="106"/>
    </location>
</feature>
<feature type="transmembrane region" description="Helical" evidence="5">
    <location>
        <begin position="159"/>
        <end position="179"/>
    </location>
</feature>
<dbReference type="PROSITE" id="PS50801">
    <property type="entry name" value="STAS"/>
    <property type="match status" value="1"/>
</dbReference>